<sequence length="99" mass="10071" precursor="true">MKSWMRSWTVGGIAVMALTAIAEMCAVAQPGAANADVCASVGYRVSVSGCTNVADTVNTYVPPPGAYAPLPGDFPPPPPPPPVNVCVGAGRRIHVSGCF</sequence>
<proteinExistence type="predicted"/>
<keyword evidence="1" id="KW-0732">Signal</keyword>
<feature type="signal peptide" evidence="1">
    <location>
        <begin position="1"/>
        <end position="22"/>
    </location>
</feature>
<evidence type="ECO:0000313" key="3">
    <source>
        <dbReference type="Proteomes" id="UP000198875"/>
    </source>
</evidence>
<reference evidence="2 3" key="1">
    <citation type="submission" date="2015-03" db="EMBL/GenBank/DDBJ databases">
        <authorList>
            <person name="Murphy D."/>
        </authorList>
    </citation>
    <scope>NUCLEOTIDE SEQUENCE [LARGE SCALE GENOMIC DNA]</scope>
    <source>
        <strain evidence="2 3">DSM 44277</strain>
    </source>
</reference>
<dbReference type="AlphaFoldDB" id="A0A0U0W151"/>
<evidence type="ECO:0000256" key="1">
    <source>
        <dbReference type="SAM" id="SignalP"/>
    </source>
</evidence>
<protein>
    <recommendedName>
        <fullName evidence="4">Proline rich protein</fullName>
    </recommendedName>
</protein>
<feature type="chain" id="PRO_5039497195" description="Proline rich protein" evidence="1">
    <location>
        <begin position="23"/>
        <end position="99"/>
    </location>
</feature>
<dbReference type="Proteomes" id="UP000198875">
    <property type="component" value="Unassembled WGS sequence"/>
</dbReference>
<organism evidence="2 3">
    <name type="scientific">Mycobacterium bohemicum DSM 44277</name>
    <dbReference type="NCBI Taxonomy" id="1236609"/>
    <lineage>
        <taxon>Bacteria</taxon>
        <taxon>Bacillati</taxon>
        <taxon>Actinomycetota</taxon>
        <taxon>Actinomycetes</taxon>
        <taxon>Mycobacteriales</taxon>
        <taxon>Mycobacteriaceae</taxon>
        <taxon>Mycobacterium</taxon>
    </lineage>
</organism>
<gene>
    <name evidence="2" type="ORF">BN971_00170</name>
</gene>
<evidence type="ECO:0008006" key="4">
    <source>
        <dbReference type="Google" id="ProtNLM"/>
    </source>
</evidence>
<name>A0A0U0W151_MYCBE</name>
<evidence type="ECO:0000313" key="2">
    <source>
        <dbReference type="EMBL" id="CPR02247.1"/>
    </source>
</evidence>
<dbReference type="RefSeq" id="WP_085179075.1">
    <property type="nucleotide sequence ID" value="NZ_CSTD01000001.1"/>
</dbReference>
<dbReference type="EMBL" id="CSTD01000001">
    <property type="protein sequence ID" value="CPR02247.1"/>
    <property type="molecule type" value="Genomic_DNA"/>
</dbReference>
<accession>A0A0U0W151</accession>